<sequence>MKLVSTAKDHKFKGEHKGIKGRYRKSMSPSQVIPVGGQQLLTGGVRLTMCCYWADFPLFSYFIPGRLGVGSFNRVDISRAKTVIR</sequence>
<gene>
    <name evidence="2" type="ORF">CEXT_731971</name>
</gene>
<keyword evidence="3" id="KW-1185">Reference proteome</keyword>
<dbReference type="EMBL" id="BPLR01003329">
    <property type="protein sequence ID" value="GIX83400.1"/>
    <property type="molecule type" value="Genomic_DNA"/>
</dbReference>
<evidence type="ECO:0000313" key="3">
    <source>
        <dbReference type="Proteomes" id="UP001054945"/>
    </source>
</evidence>
<evidence type="ECO:0000313" key="2">
    <source>
        <dbReference type="EMBL" id="GIX83400.1"/>
    </source>
</evidence>
<reference evidence="2 3" key="1">
    <citation type="submission" date="2021-06" db="EMBL/GenBank/DDBJ databases">
        <title>Caerostris extrusa draft genome.</title>
        <authorList>
            <person name="Kono N."/>
            <person name="Arakawa K."/>
        </authorList>
    </citation>
    <scope>NUCLEOTIDE SEQUENCE [LARGE SCALE GENOMIC DNA]</scope>
</reference>
<dbReference type="Proteomes" id="UP001054945">
    <property type="component" value="Unassembled WGS sequence"/>
</dbReference>
<name>A0AAV4NGF7_CAEEX</name>
<dbReference type="AlphaFoldDB" id="A0AAV4NGF7"/>
<comment type="caution">
    <text evidence="2">The sequence shown here is derived from an EMBL/GenBank/DDBJ whole genome shotgun (WGS) entry which is preliminary data.</text>
</comment>
<accession>A0AAV4NGF7</accession>
<protein>
    <submittedName>
        <fullName evidence="2">Uncharacterized protein</fullName>
    </submittedName>
</protein>
<feature type="region of interest" description="Disordered" evidence="1">
    <location>
        <begin position="1"/>
        <end position="20"/>
    </location>
</feature>
<organism evidence="2 3">
    <name type="scientific">Caerostris extrusa</name>
    <name type="common">Bark spider</name>
    <name type="synonym">Caerostris bankana</name>
    <dbReference type="NCBI Taxonomy" id="172846"/>
    <lineage>
        <taxon>Eukaryota</taxon>
        <taxon>Metazoa</taxon>
        <taxon>Ecdysozoa</taxon>
        <taxon>Arthropoda</taxon>
        <taxon>Chelicerata</taxon>
        <taxon>Arachnida</taxon>
        <taxon>Araneae</taxon>
        <taxon>Araneomorphae</taxon>
        <taxon>Entelegynae</taxon>
        <taxon>Araneoidea</taxon>
        <taxon>Araneidae</taxon>
        <taxon>Caerostris</taxon>
    </lineage>
</organism>
<feature type="compositionally biased region" description="Basic residues" evidence="1">
    <location>
        <begin position="10"/>
        <end position="20"/>
    </location>
</feature>
<proteinExistence type="predicted"/>
<evidence type="ECO:0000256" key="1">
    <source>
        <dbReference type="SAM" id="MobiDB-lite"/>
    </source>
</evidence>